<dbReference type="Proteomes" id="UP001152795">
    <property type="component" value="Unassembled WGS sequence"/>
</dbReference>
<evidence type="ECO:0008006" key="9">
    <source>
        <dbReference type="Google" id="ProtNLM"/>
    </source>
</evidence>
<dbReference type="EMBL" id="CACRXK020000609">
    <property type="protein sequence ID" value="CAB3983414.1"/>
    <property type="molecule type" value="Genomic_DNA"/>
</dbReference>
<evidence type="ECO:0000259" key="6">
    <source>
        <dbReference type="Pfam" id="PF21885"/>
    </source>
</evidence>
<dbReference type="PANTHER" id="PTHR31918">
    <property type="entry name" value="TRANSMEMBRANE PROTEIN 181"/>
    <property type="match status" value="1"/>
</dbReference>
<gene>
    <name evidence="7" type="ORF">PACLA_8A088096</name>
</gene>
<name>A0A7D9HFG1_PARCT</name>
<evidence type="ECO:0000259" key="5">
    <source>
        <dbReference type="Pfam" id="PF06664"/>
    </source>
</evidence>
<dbReference type="PANTHER" id="PTHR31918:SF1">
    <property type="entry name" value="TRANSMEMBRANE PROTEIN 181"/>
    <property type="match status" value="1"/>
</dbReference>
<comment type="subcellular location">
    <subcellularLocation>
        <location evidence="1">Membrane</location>
        <topology evidence="1">Multi-pass membrane protein</topology>
    </subcellularLocation>
</comment>
<reference evidence="7" key="1">
    <citation type="submission" date="2020-04" db="EMBL/GenBank/DDBJ databases">
        <authorList>
            <person name="Alioto T."/>
            <person name="Alioto T."/>
            <person name="Gomez Garrido J."/>
        </authorList>
    </citation>
    <scope>NUCLEOTIDE SEQUENCE</scope>
    <source>
        <strain evidence="7">A484AB</strain>
    </source>
</reference>
<dbReference type="GO" id="GO:0016020">
    <property type="term" value="C:membrane"/>
    <property type="evidence" value="ECO:0007669"/>
    <property type="project" value="UniProtKB-SubCell"/>
</dbReference>
<dbReference type="GO" id="GO:0015643">
    <property type="term" value="F:toxic substance binding"/>
    <property type="evidence" value="ECO:0007669"/>
    <property type="project" value="InterPro"/>
</dbReference>
<keyword evidence="2" id="KW-0812">Transmembrane</keyword>
<feature type="domain" description="Wntless-like transmembrane" evidence="5">
    <location>
        <begin position="182"/>
        <end position="432"/>
    </location>
</feature>
<evidence type="ECO:0000256" key="3">
    <source>
        <dbReference type="ARBA" id="ARBA00022989"/>
    </source>
</evidence>
<keyword evidence="4" id="KW-0472">Membrane</keyword>
<dbReference type="InterPro" id="IPR040416">
    <property type="entry name" value="TMEM181"/>
</dbReference>
<sequence>MESSIKMKLYSLTKRQFVLVFVVFFSCIAACAVIGLAGPSVITSEAQSMKALLQANKSLATTMLKVDSGYLSTFSQQLWLTCLIKLKGVQEGVTFKLKSNVNVQILYEASDNSYKPLSLHFFNHSREVTCSFSGCDEFVVFHLGYLDYHSYLAIVTMTNLNMLPKGVELDDVIFTFSHYSVSFSEVEIWFRFVFIVLTFMVSCIYANSLRKFPFRDWSIEQRWMSALLPLLLLFNDPIFPLHFLVKSWVPGMFESMFRATFLAAILLFWLCAFHGIRVSERHLFSFYMPKIMLVGLVGISAFTLTTWQQYNELRDPAYQSKLDISNFTGFKIFFFIIASIYLVYLIYLVAKAYTEIKGLPYFDIRLKFLTALMLVVVVVSFIFVMLRYGRTALQNNFIAELETTYKNTAEFLMFYGLLNFYLYTMSFVYSPARNALYDSFFKDNPSMSMINDSDEEIYKRKINSKTSLTSDDEKY</sequence>
<comment type="caution">
    <text evidence="7">The sequence shown here is derived from an EMBL/GenBank/DDBJ whole genome shotgun (WGS) entry which is preliminary data.</text>
</comment>
<accession>A0A7D9HFG1</accession>
<dbReference type="Pfam" id="PF06664">
    <property type="entry name" value="WLS-like_TM"/>
    <property type="match status" value="1"/>
</dbReference>
<dbReference type="PROSITE" id="PS51257">
    <property type="entry name" value="PROKAR_LIPOPROTEIN"/>
    <property type="match status" value="1"/>
</dbReference>
<evidence type="ECO:0000256" key="4">
    <source>
        <dbReference type="ARBA" id="ARBA00023136"/>
    </source>
</evidence>
<dbReference type="InterPro" id="IPR054077">
    <property type="entry name" value="TMEM181_GOLD"/>
</dbReference>
<evidence type="ECO:0000256" key="2">
    <source>
        <dbReference type="ARBA" id="ARBA00022692"/>
    </source>
</evidence>
<feature type="domain" description="TMEM181 GOLD" evidence="6">
    <location>
        <begin position="65"/>
        <end position="179"/>
    </location>
</feature>
<keyword evidence="3" id="KW-1133">Transmembrane helix</keyword>
<dbReference type="InterPro" id="IPR047843">
    <property type="entry name" value="WLS-like_TM"/>
</dbReference>
<keyword evidence="8" id="KW-1185">Reference proteome</keyword>
<evidence type="ECO:0000256" key="1">
    <source>
        <dbReference type="ARBA" id="ARBA00004141"/>
    </source>
</evidence>
<dbReference type="Pfam" id="PF21885">
    <property type="entry name" value="TMEM181_GOLD"/>
    <property type="match status" value="1"/>
</dbReference>
<evidence type="ECO:0000313" key="7">
    <source>
        <dbReference type="EMBL" id="CAB3983414.1"/>
    </source>
</evidence>
<organism evidence="7 8">
    <name type="scientific">Paramuricea clavata</name>
    <name type="common">Red gorgonian</name>
    <name type="synonym">Violescent sea-whip</name>
    <dbReference type="NCBI Taxonomy" id="317549"/>
    <lineage>
        <taxon>Eukaryota</taxon>
        <taxon>Metazoa</taxon>
        <taxon>Cnidaria</taxon>
        <taxon>Anthozoa</taxon>
        <taxon>Octocorallia</taxon>
        <taxon>Malacalcyonacea</taxon>
        <taxon>Plexauridae</taxon>
        <taxon>Paramuricea</taxon>
    </lineage>
</organism>
<protein>
    <recommendedName>
        <fullName evidence="9">Transmembrane protein 181</fullName>
    </recommendedName>
</protein>
<proteinExistence type="predicted"/>
<dbReference type="OrthoDB" id="28186at2759"/>
<dbReference type="AlphaFoldDB" id="A0A7D9HFG1"/>
<evidence type="ECO:0000313" key="8">
    <source>
        <dbReference type="Proteomes" id="UP001152795"/>
    </source>
</evidence>